<accession>A0A2K3QBX4</accession>
<name>A0A2K3QBX4_9HYPO</name>
<comment type="caution">
    <text evidence="2">The sequence shown here is derived from an EMBL/GenBank/DDBJ whole genome shotgun (WGS) entry which is preliminary data.</text>
</comment>
<feature type="region of interest" description="Disordered" evidence="1">
    <location>
        <begin position="58"/>
        <end position="96"/>
    </location>
</feature>
<dbReference type="EMBL" id="NRSZ01000812">
    <property type="protein sequence ID" value="PNY25046.1"/>
    <property type="molecule type" value="Genomic_DNA"/>
</dbReference>
<evidence type="ECO:0000313" key="3">
    <source>
        <dbReference type="Proteomes" id="UP000236621"/>
    </source>
</evidence>
<feature type="region of interest" description="Disordered" evidence="1">
    <location>
        <begin position="147"/>
        <end position="177"/>
    </location>
</feature>
<proteinExistence type="predicted"/>
<keyword evidence="3" id="KW-1185">Reference proteome</keyword>
<evidence type="ECO:0000256" key="1">
    <source>
        <dbReference type="SAM" id="MobiDB-lite"/>
    </source>
</evidence>
<evidence type="ECO:0000313" key="2">
    <source>
        <dbReference type="EMBL" id="PNY25046.1"/>
    </source>
</evidence>
<dbReference type="AlphaFoldDB" id="A0A2K3QBX4"/>
<gene>
    <name evidence="2" type="ORF">TCAP_05014</name>
</gene>
<feature type="compositionally biased region" description="Basic residues" evidence="1">
    <location>
        <begin position="65"/>
        <end position="76"/>
    </location>
</feature>
<sequence>MRARLLLSSSLPSPYPPYVQLIPSNTTNLRLLPCCSAARASPAADACAVPKSTPRRPTIADFNNHCRHHKPRRRHVRDPSPPAGRCPRRAHSPDQVHRPSLHSLLHRPLPQASPCLALGHPPRILRRLRQRQRLLANTTLILQLLPRPRPTARPPPEDHAQRRGRHWRLLGLSARPR</sequence>
<dbReference type="Proteomes" id="UP000236621">
    <property type="component" value="Unassembled WGS sequence"/>
</dbReference>
<protein>
    <submittedName>
        <fullName evidence="2">Uncharacterized protein</fullName>
    </submittedName>
</protein>
<organism evidence="2 3">
    <name type="scientific">Tolypocladium capitatum</name>
    <dbReference type="NCBI Taxonomy" id="45235"/>
    <lineage>
        <taxon>Eukaryota</taxon>
        <taxon>Fungi</taxon>
        <taxon>Dikarya</taxon>
        <taxon>Ascomycota</taxon>
        <taxon>Pezizomycotina</taxon>
        <taxon>Sordariomycetes</taxon>
        <taxon>Hypocreomycetidae</taxon>
        <taxon>Hypocreales</taxon>
        <taxon>Ophiocordycipitaceae</taxon>
        <taxon>Tolypocladium</taxon>
    </lineage>
</organism>
<reference evidence="2 3" key="1">
    <citation type="submission" date="2017-08" db="EMBL/GenBank/DDBJ databases">
        <title>Harnessing the power of phylogenomics to disentangle the directionality and signatures of interkingdom host jumping in the parasitic fungal genus Tolypocladium.</title>
        <authorList>
            <person name="Quandt C.A."/>
            <person name="Patterson W."/>
            <person name="Spatafora J.W."/>
        </authorList>
    </citation>
    <scope>NUCLEOTIDE SEQUENCE [LARGE SCALE GENOMIC DNA]</scope>
    <source>
        <strain evidence="2 3">CBS 113982</strain>
    </source>
</reference>